<dbReference type="EMBL" id="LNIX01000014">
    <property type="protein sequence ID" value="OXA46870.1"/>
    <property type="molecule type" value="Genomic_DNA"/>
</dbReference>
<evidence type="ECO:0000313" key="2">
    <source>
        <dbReference type="Proteomes" id="UP000198287"/>
    </source>
</evidence>
<proteinExistence type="predicted"/>
<keyword evidence="2" id="KW-1185">Reference proteome</keyword>
<protein>
    <submittedName>
        <fullName evidence="1">Uncharacterized protein</fullName>
    </submittedName>
</protein>
<name>A0A226DP56_FOLCA</name>
<comment type="caution">
    <text evidence="1">The sequence shown here is derived from an EMBL/GenBank/DDBJ whole genome shotgun (WGS) entry which is preliminary data.</text>
</comment>
<dbReference type="Proteomes" id="UP000198287">
    <property type="component" value="Unassembled WGS sequence"/>
</dbReference>
<dbReference type="AlphaFoldDB" id="A0A226DP56"/>
<evidence type="ECO:0000313" key="1">
    <source>
        <dbReference type="EMBL" id="OXA46870.1"/>
    </source>
</evidence>
<gene>
    <name evidence="1" type="ORF">Fcan01_18190</name>
</gene>
<sequence length="101" mass="11270">MFSTNFAALAEIICKDDKIHEKHPTLIAKLTSSNTNEIGRSNLEKKILGSLKIWESSSSEKRQLEELNKILLESGLATSIPNIQKHYSGVRFVADSDPQTN</sequence>
<reference evidence="1 2" key="1">
    <citation type="submission" date="2015-12" db="EMBL/GenBank/DDBJ databases">
        <title>The genome of Folsomia candida.</title>
        <authorList>
            <person name="Faddeeva A."/>
            <person name="Derks M.F."/>
            <person name="Anvar Y."/>
            <person name="Smit S."/>
            <person name="Van Straalen N."/>
            <person name="Roelofs D."/>
        </authorList>
    </citation>
    <scope>NUCLEOTIDE SEQUENCE [LARGE SCALE GENOMIC DNA]</scope>
    <source>
        <strain evidence="1 2">VU population</strain>
        <tissue evidence="1">Whole body</tissue>
    </source>
</reference>
<organism evidence="1 2">
    <name type="scientific">Folsomia candida</name>
    <name type="common">Springtail</name>
    <dbReference type="NCBI Taxonomy" id="158441"/>
    <lineage>
        <taxon>Eukaryota</taxon>
        <taxon>Metazoa</taxon>
        <taxon>Ecdysozoa</taxon>
        <taxon>Arthropoda</taxon>
        <taxon>Hexapoda</taxon>
        <taxon>Collembola</taxon>
        <taxon>Entomobryomorpha</taxon>
        <taxon>Isotomoidea</taxon>
        <taxon>Isotomidae</taxon>
        <taxon>Proisotominae</taxon>
        <taxon>Folsomia</taxon>
    </lineage>
</organism>
<accession>A0A226DP56</accession>